<gene>
    <name evidence="1" type="ORF">SteCoe_20595</name>
</gene>
<reference evidence="1 2" key="1">
    <citation type="submission" date="2016-11" db="EMBL/GenBank/DDBJ databases">
        <title>The macronuclear genome of Stentor coeruleus: a giant cell with tiny introns.</title>
        <authorList>
            <person name="Slabodnick M."/>
            <person name="Ruby J.G."/>
            <person name="Reiff S.B."/>
            <person name="Swart E.C."/>
            <person name="Gosai S."/>
            <person name="Prabakaran S."/>
            <person name="Witkowska E."/>
            <person name="Larue G.E."/>
            <person name="Fisher S."/>
            <person name="Freeman R.M."/>
            <person name="Gunawardena J."/>
            <person name="Chu W."/>
            <person name="Stover N.A."/>
            <person name="Gregory B.D."/>
            <person name="Nowacki M."/>
            <person name="Derisi J."/>
            <person name="Roy S.W."/>
            <person name="Marshall W.F."/>
            <person name="Sood P."/>
        </authorList>
    </citation>
    <scope>NUCLEOTIDE SEQUENCE [LARGE SCALE GENOMIC DNA]</scope>
    <source>
        <strain evidence="1">WM001</strain>
    </source>
</reference>
<dbReference type="Proteomes" id="UP000187209">
    <property type="component" value="Unassembled WGS sequence"/>
</dbReference>
<comment type="caution">
    <text evidence="1">The sequence shown here is derived from an EMBL/GenBank/DDBJ whole genome shotgun (WGS) entry which is preliminary data.</text>
</comment>
<proteinExistence type="predicted"/>
<sequence>MKTRYNEITHTLSPEDQNFWLEYLSSKGIPDKGNVFSSYGKRYKNHLFSKPSFVCYFQEWFYELGEIELSKKYKPESDLWFVFFDYGSKELVNYLPIGCSSIDGKESSRSPASPGELVEDPSDEPVDFCMIGMDNDDFIESLLSQI</sequence>
<organism evidence="1 2">
    <name type="scientific">Stentor coeruleus</name>
    <dbReference type="NCBI Taxonomy" id="5963"/>
    <lineage>
        <taxon>Eukaryota</taxon>
        <taxon>Sar</taxon>
        <taxon>Alveolata</taxon>
        <taxon>Ciliophora</taxon>
        <taxon>Postciliodesmatophora</taxon>
        <taxon>Heterotrichea</taxon>
        <taxon>Heterotrichida</taxon>
        <taxon>Stentoridae</taxon>
        <taxon>Stentor</taxon>
    </lineage>
</organism>
<keyword evidence="2" id="KW-1185">Reference proteome</keyword>
<dbReference type="EMBL" id="MPUH01000473">
    <property type="protein sequence ID" value="OMJ79393.1"/>
    <property type="molecule type" value="Genomic_DNA"/>
</dbReference>
<protein>
    <submittedName>
        <fullName evidence="1">Uncharacterized protein</fullName>
    </submittedName>
</protein>
<dbReference type="AlphaFoldDB" id="A0A1R2BRG4"/>
<evidence type="ECO:0000313" key="1">
    <source>
        <dbReference type="EMBL" id="OMJ79393.1"/>
    </source>
</evidence>
<dbReference type="OrthoDB" id="318301at2759"/>
<name>A0A1R2BRG4_9CILI</name>
<evidence type="ECO:0000313" key="2">
    <source>
        <dbReference type="Proteomes" id="UP000187209"/>
    </source>
</evidence>
<accession>A0A1R2BRG4</accession>